<accession>A0A1D6F7D7</accession>
<dbReference type="EMBL" id="CM007648">
    <property type="protein sequence ID" value="ONM27160.1"/>
    <property type="molecule type" value="Genomic_DNA"/>
</dbReference>
<dbReference type="EMBL" id="CM007648">
    <property type="protein sequence ID" value="ONM27143.1"/>
    <property type="molecule type" value="Genomic_DNA"/>
</dbReference>
<name>A0A1D6F7D7_MAIZE</name>
<organism evidence="2">
    <name type="scientific">Zea mays</name>
    <name type="common">Maize</name>
    <dbReference type="NCBI Taxonomy" id="4577"/>
    <lineage>
        <taxon>Eukaryota</taxon>
        <taxon>Viridiplantae</taxon>
        <taxon>Streptophyta</taxon>
        <taxon>Embryophyta</taxon>
        <taxon>Tracheophyta</taxon>
        <taxon>Spermatophyta</taxon>
        <taxon>Magnoliopsida</taxon>
        <taxon>Liliopsida</taxon>
        <taxon>Poales</taxon>
        <taxon>Poaceae</taxon>
        <taxon>PACMAD clade</taxon>
        <taxon>Panicoideae</taxon>
        <taxon>Andropogonodae</taxon>
        <taxon>Andropogoneae</taxon>
        <taxon>Tripsacinae</taxon>
        <taxon>Zea</taxon>
    </lineage>
</organism>
<evidence type="ECO:0000256" key="1">
    <source>
        <dbReference type="SAM" id="MobiDB-lite"/>
    </source>
</evidence>
<feature type="region of interest" description="Disordered" evidence="1">
    <location>
        <begin position="101"/>
        <end position="181"/>
    </location>
</feature>
<feature type="compositionally biased region" description="Low complexity" evidence="1">
    <location>
        <begin position="144"/>
        <end position="156"/>
    </location>
</feature>
<feature type="compositionally biased region" description="Low complexity" evidence="1">
    <location>
        <begin position="101"/>
        <end position="126"/>
    </location>
</feature>
<protein>
    <submittedName>
        <fullName evidence="2">Uncharacterized protein</fullName>
    </submittedName>
</protein>
<dbReference type="EMBL" id="CM007648">
    <property type="protein sequence ID" value="ONM27166.1"/>
    <property type="molecule type" value="Genomic_DNA"/>
</dbReference>
<feature type="compositionally biased region" description="Low complexity" evidence="1">
    <location>
        <begin position="9"/>
        <end position="35"/>
    </location>
</feature>
<dbReference type="AlphaFoldDB" id="A0A1D6F7D7"/>
<reference evidence="2" key="1">
    <citation type="submission" date="2015-12" db="EMBL/GenBank/DDBJ databases">
        <title>Update maize B73 reference genome by single molecule sequencing technologies.</title>
        <authorList>
            <consortium name="Maize Genome Sequencing Project"/>
            <person name="Ware D."/>
        </authorList>
    </citation>
    <scope>NUCLEOTIDE SEQUENCE [LARGE SCALE GENOMIC DNA]</scope>
    <source>
        <tissue evidence="2">Seedling</tissue>
    </source>
</reference>
<sequence length="181" mass="18477">MVAWKRWGATASATTSSSPAPSPLGRSRGSRASASVCYLPGCSSPASRRPMERSLSTSGQSGSRSPPLGSNPAPGASSDWRRKPGLSSECSTVAWKRWEATTSATTSSSPAPSPLGRSRGSRASASVCCLPGCPSPASRRSTERSLSTSGQSGSRSPPLGSNPAPGASSDWRRGHLSWGGD</sequence>
<gene>
    <name evidence="2" type="ORF">ZEAMMB73_Zm00001d007595</name>
</gene>
<feature type="region of interest" description="Disordered" evidence="1">
    <location>
        <begin position="1"/>
        <end position="88"/>
    </location>
</feature>
<evidence type="ECO:0000313" key="2">
    <source>
        <dbReference type="EMBL" id="ONM27160.1"/>
    </source>
</evidence>
<proteinExistence type="predicted"/>
<feature type="compositionally biased region" description="Low complexity" evidence="1">
    <location>
        <begin position="53"/>
        <end position="65"/>
    </location>
</feature>